<protein>
    <submittedName>
        <fullName evidence="3">Two-component response regulator</fullName>
    </submittedName>
</protein>
<feature type="domain" description="Response regulatory" evidence="2">
    <location>
        <begin position="1"/>
        <end position="72"/>
    </location>
</feature>
<organism evidence="3 4">
    <name type="scientific">Dolichospermum compactum NIES-806</name>
    <dbReference type="NCBI Taxonomy" id="1973481"/>
    <lineage>
        <taxon>Bacteria</taxon>
        <taxon>Bacillati</taxon>
        <taxon>Cyanobacteriota</taxon>
        <taxon>Cyanophyceae</taxon>
        <taxon>Nostocales</taxon>
        <taxon>Aphanizomenonaceae</taxon>
        <taxon>Dolichospermum</taxon>
        <taxon>Dolichospermum compactum</taxon>
    </lineage>
</organism>
<evidence type="ECO:0000313" key="3">
    <source>
        <dbReference type="EMBL" id="BAZ86915.1"/>
    </source>
</evidence>
<name>A0A1Z4V6N3_9CYAN</name>
<dbReference type="InterPro" id="IPR011006">
    <property type="entry name" value="CheY-like_superfamily"/>
</dbReference>
<proteinExistence type="predicted"/>
<evidence type="ECO:0000313" key="4">
    <source>
        <dbReference type="Proteomes" id="UP000218702"/>
    </source>
</evidence>
<evidence type="ECO:0000259" key="2">
    <source>
        <dbReference type="PROSITE" id="PS50110"/>
    </source>
</evidence>
<feature type="modified residue" description="4-aspartylphosphate" evidence="1">
    <location>
        <position position="24"/>
    </location>
</feature>
<dbReference type="PROSITE" id="PS50110">
    <property type="entry name" value="RESPONSE_REGULATORY"/>
    <property type="match status" value="1"/>
</dbReference>
<evidence type="ECO:0000256" key="1">
    <source>
        <dbReference type="PROSITE-ProRule" id="PRU00169"/>
    </source>
</evidence>
<keyword evidence="4" id="KW-1185">Reference proteome</keyword>
<accession>A0A1Z4V6N3</accession>
<dbReference type="EMBL" id="AP018316">
    <property type="protein sequence ID" value="BAZ86915.1"/>
    <property type="molecule type" value="Genomic_DNA"/>
</dbReference>
<dbReference type="AlphaFoldDB" id="A0A1Z4V6N3"/>
<sequence length="72" mass="8205">MAEINGIPAADHLGRTHPDLILMDIQMPGMDGIEAVYGFYVKLTPMSFCFTPTDRIKLLSRFEYNSHRRDSC</sequence>
<dbReference type="GO" id="GO:0000160">
    <property type="term" value="P:phosphorelay signal transduction system"/>
    <property type="evidence" value="ECO:0007669"/>
    <property type="project" value="InterPro"/>
</dbReference>
<dbReference type="Proteomes" id="UP000218702">
    <property type="component" value="Chromosome"/>
</dbReference>
<reference evidence="3 4" key="1">
    <citation type="submission" date="2017-06" db="EMBL/GenBank/DDBJ databases">
        <title>Genome sequencing of cyanobaciteial culture collection at National Institute for Environmental Studies (NIES).</title>
        <authorList>
            <person name="Hirose Y."/>
            <person name="Shimura Y."/>
            <person name="Fujisawa T."/>
            <person name="Nakamura Y."/>
            <person name="Kawachi M."/>
        </authorList>
    </citation>
    <scope>NUCLEOTIDE SEQUENCE [LARGE SCALE GENOMIC DNA]</scope>
    <source>
        <strain evidence="3 4">NIES-806</strain>
    </source>
</reference>
<gene>
    <name evidence="3" type="ORF">NIES806_31320</name>
</gene>
<dbReference type="OrthoDB" id="484100at2"/>
<dbReference type="Gene3D" id="3.40.50.2300">
    <property type="match status" value="1"/>
</dbReference>
<dbReference type="SUPFAM" id="SSF52172">
    <property type="entry name" value="CheY-like"/>
    <property type="match status" value="1"/>
</dbReference>
<dbReference type="InterPro" id="IPR001789">
    <property type="entry name" value="Sig_transdc_resp-reg_receiver"/>
</dbReference>
<keyword evidence="1" id="KW-0597">Phosphoprotein</keyword>
<dbReference type="KEGG" id="dcm:NIES806_31320"/>